<reference evidence="1 2" key="1">
    <citation type="journal article" date="2018" name="Front. Microbiol.">
        <title>Description and Comparative Genomics of Macrococcus caseolyticus subsp. hominis subsp. nov., Macrococcus goetzii sp. nov., Macrococcus epidermidis sp. nov., and Macrococcus bohemicus sp. nov., Novel Macrococci From Human Clinical Material With Virulence Potential and Suspected Uptake of Foreign DNA by Natural Transformation.</title>
        <authorList>
            <person name="Maslanova I."/>
            <person name="Wertheimer Z."/>
            <person name="Sedlacek I."/>
            <person name="Svec P."/>
            <person name="Indrakova A."/>
            <person name="Kovarovic V."/>
            <person name="Schumann P."/>
            <person name="Sproer C."/>
            <person name="Kralova S."/>
            <person name="Sedo O."/>
            <person name="Kristofova L."/>
            <person name="Vrbovska V."/>
            <person name="Fuzik T."/>
            <person name="Petras P."/>
            <person name="Zdrahal Z."/>
            <person name="Ruzickova V."/>
            <person name="Doskar J."/>
            <person name="Pantucek R."/>
        </authorList>
    </citation>
    <scope>NUCLEOTIDE SEQUENCE [LARGE SCALE GENOMIC DNA]</scope>
    <source>
        <strain evidence="1 2">CCM 4927</strain>
    </source>
</reference>
<dbReference type="AlphaFoldDB" id="A0A2G5NSG7"/>
<comment type="caution">
    <text evidence="1">The sequence shown here is derived from an EMBL/GenBank/DDBJ whole genome shotgun (WGS) entry which is preliminary data.</text>
</comment>
<sequence>MKYYIASSCLNKEIVNETIKQLDDKGFTNTYKCTLNDKASNETELKNIGQAEFQAVKKSDVLLLFYPEEKEHILNWE</sequence>
<organism evidence="1 2">
    <name type="scientific">Macrococcoides goetzii</name>
    <dbReference type="NCBI Taxonomy" id="1891097"/>
    <lineage>
        <taxon>Bacteria</taxon>
        <taxon>Bacillati</taxon>
        <taxon>Bacillota</taxon>
        <taxon>Bacilli</taxon>
        <taxon>Bacillales</taxon>
        <taxon>Staphylococcaceae</taxon>
        <taxon>Macrococcoides</taxon>
    </lineage>
</organism>
<keyword evidence="2" id="KW-1185">Reference proteome</keyword>
<evidence type="ECO:0000313" key="1">
    <source>
        <dbReference type="EMBL" id="RAI82683.1"/>
    </source>
</evidence>
<proteinExistence type="predicted"/>
<evidence type="ECO:0000313" key="2">
    <source>
        <dbReference type="Proteomes" id="UP000229523"/>
    </source>
</evidence>
<evidence type="ECO:0008006" key="3">
    <source>
        <dbReference type="Google" id="ProtNLM"/>
    </source>
</evidence>
<gene>
    <name evidence="1" type="ORF">BFS35_003080</name>
</gene>
<name>A0A2G5NSG7_9STAP</name>
<protein>
    <recommendedName>
        <fullName evidence="3">Nucleoside 2-deoxyribosyltransferase</fullName>
    </recommendedName>
</protein>
<accession>A0A2G5NSG7</accession>
<dbReference type="EMBL" id="MJBI02000001">
    <property type="protein sequence ID" value="RAI82683.1"/>
    <property type="molecule type" value="Genomic_DNA"/>
</dbReference>
<dbReference type="Proteomes" id="UP000229523">
    <property type="component" value="Unassembled WGS sequence"/>
</dbReference>